<dbReference type="Proteomes" id="UP000604046">
    <property type="component" value="Unassembled WGS sequence"/>
</dbReference>
<evidence type="ECO:0000256" key="1">
    <source>
        <dbReference type="SAM" id="Coils"/>
    </source>
</evidence>
<keyword evidence="1" id="KW-0175">Coiled coil</keyword>
<organism evidence="2 3">
    <name type="scientific">Symbiodinium natans</name>
    <dbReference type="NCBI Taxonomy" id="878477"/>
    <lineage>
        <taxon>Eukaryota</taxon>
        <taxon>Sar</taxon>
        <taxon>Alveolata</taxon>
        <taxon>Dinophyceae</taxon>
        <taxon>Suessiales</taxon>
        <taxon>Symbiodiniaceae</taxon>
        <taxon>Symbiodinium</taxon>
    </lineage>
</organism>
<feature type="coiled-coil region" evidence="1">
    <location>
        <begin position="127"/>
        <end position="190"/>
    </location>
</feature>
<evidence type="ECO:0000313" key="2">
    <source>
        <dbReference type="EMBL" id="CAE7257615.1"/>
    </source>
</evidence>
<sequence>MVHAPVPLFLAYGDRHVEVLSTAGYDGIRRQAEEVLSLHPEAYDLCDAHGKVEEETFERAVACAKGFCVLQLREKPEWKKIRELETRLNKLEQVPAKPEMEEAETRTWLRIETMEKMIQDLAKKTQADALDARVEALEKEMTEQSITNSALNGHMECGIATAQRELKSLRQHMSDQLKSLDERLLEATHQGCGPLSPLSPLVEKLERVETELAEQSITSSAVNGHLEHGLATAQKELQGLREFTSDQLGSLDGRLLSVSESLQRLEATLDEQAVTNSALNGHLECGVATSRKELESLRVYAADQLKFLNERLDEVQASGKIPAEIGTQWSDGFTTHILKTKSNQSSLKSLQLGAPLARVNPVDRLLHLHASKSVPSLPAIR</sequence>
<proteinExistence type="predicted"/>
<dbReference type="OrthoDB" id="422442at2759"/>
<protein>
    <submittedName>
        <fullName evidence="2">Uncharacterized protein</fullName>
    </submittedName>
</protein>
<comment type="caution">
    <text evidence="2">The sequence shown here is derived from an EMBL/GenBank/DDBJ whole genome shotgun (WGS) entry which is preliminary data.</text>
</comment>
<reference evidence="2" key="1">
    <citation type="submission" date="2021-02" db="EMBL/GenBank/DDBJ databases">
        <authorList>
            <person name="Dougan E. K."/>
            <person name="Rhodes N."/>
            <person name="Thang M."/>
            <person name="Chan C."/>
        </authorList>
    </citation>
    <scope>NUCLEOTIDE SEQUENCE</scope>
</reference>
<gene>
    <name evidence="2" type="ORF">SNAT2548_LOCUS13338</name>
</gene>
<dbReference type="AlphaFoldDB" id="A0A812M3W6"/>
<dbReference type="EMBL" id="CAJNDS010001391">
    <property type="protein sequence ID" value="CAE7257615.1"/>
    <property type="molecule type" value="Genomic_DNA"/>
</dbReference>
<accession>A0A812M3W6</accession>
<keyword evidence="3" id="KW-1185">Reference proteome</keyword>
<evidence type="ECO:0000313" key="3">
    <source>
        <dbReference type="Proteomes" id="UP000604046"/>
    </source>
</evidence>
<name>A0A812M3W6_9DINO</name>